<dbReference type="Proteomes" id="UP001562425">
    <property type="component" value="Unassembled WGS sequence"/>
</dbReference>
<evidence type="ECO:0000256" key="5">
    <source>
        <dbReference type="SAM" id="MobiDB-lite"/>
    </source>
</evidence>
<comment type="subunit">
    <text evidence="2">Interacts with ODC1 and thereby sterically blocks ODC homodimerization.</text>
</comment>
<keyword evidence="7" id="KW-1185">Reference proteome</keyword>
<proteinExistence type="inferred from homology"/>
<dbReference type="InterPro" id="IPR016181">
    <property type="entry name" value="Acyl_CoA_acyltransferase"/>
</dbReference>
<dbReference type="GO" id="GO:0075523">
    <property type="term" value="P:viral translational frameshifting"/>
    <property type="evidence" value="ECO:0007669"/>
    <property type="project" value="UniProtKB-KW"/>
</dbReference>
<organism evidence="6 7">
    <name type="scientific">Culex pipiens pipiens</name>
    <name type="common">Northern house mosquito</name>
    <dbReference type="NCBI Taxonomy" id="38569"/>
    <lineage>
        <taxon>Eukaryota</taxon>
        <taxon>Metazoa</taxon>
        <taxon>Ecdysozoa</taxon>
        <taxon>Arthropoda</taxon>
        <taxon>Hexapoda</taxon>
        <taxon>Insecta</taxon>
        <taxon>Pterygota</taxon>
        <taxon>Neoptera</taxon>
        <taxon>Endopterygota</taxon>
        <taxon>Diptera</taxon>
        <taxon>Nematocera</taxon>
        <taxon>Culicoidea</taxon>
        <taxon>Culicidae</taxon>
        <taxon>Culicinae</taxon>
        <taxon>Culicini</taxon>
        <taxon>Culex</taxon>
        <taxon>Culex</taxon>
    </lineage>
</organism>
<gene>
    <name evidence="6" type="ORF">pipiens_011246</name>
</gene>
<evidence type="ECO:0000256" key="2">
    <source>
        <dbReference type="ARBA" id="ARBA00011836"/>
    </source>
</evidence>
<dbReference type="PANTHER" id="PTHR10279:SF10">
    <property type="entry name" value="ORNITHINE DECARBOXYLASE ANTIZYME"/>
    <property type="match status" value="1"/>
</dbReference>
<dbReference type="PANTHER" id="PTHR10279">
    <property type="entry name" value="ORNITHINE DECARBOXYLASE ANTIZYME"/>
    <property type="match status" value="1"/>
</dbReference>
<keyword evidence="4" id="KW-0688">Ribosomal frameshifting</keyword>
<name>A0ABD1D749_CULPP</name>
<evidence type="ECO:0000313" key="6">
    <source>
        <dbReference type="EMBL" id="KAL1395441.1"/>
    </source>
</evidence>
<dbReference type="Gene3D" id="3.40.630.60">
    <property type="match status" value="1"/>
</dbReference>
<feature type="region of interest" description="Disordered" evidence="5">
    <location>
        <begin position="120"/>
        <end position="194"/>
    </location>
</feature>
<comment type="caution">
    <text evidence="6">The sequence shown here is derived from an EMBL/GenBank/DDBJ whole genome shotgun (WGS) entry which is preliminary data.</text>
</comment>
<evidence type="ECO:0000256" key="1">
    <source>
        <dbReference type="ARBA" id="ARBA00008796"/>
    </source>
</evidence>
<protein>
    <recommendedName>
        <fullName evidence="3">Ornithine decarboxylase antizyme</fullName>
    </recommendedName>
</protein>
<comment type="similarity">
    <text evidence="1">Belongs to the ODC antizyme family.</text>
</comment>
<evidence type="ECO:0000256" key="4">
    <source>
        <dbReference type="ARBA" id="ARBA00022758"/>
    </source>
</evidence>
<reference evidence="6 7" key="1">
    <citation type="submission" date="2024-05" db="EMBL/GenBank/DDBJ databases">
        <title>Culex pipiens pipiens assembly and annotation.</title>
        <authorList>
            <person name="Alout H."/>
            <person name="Durand T."/>
        </authorList>
    </citation>
    <scope>NUCLEOTIDE SEQUENCE [LARGE SCALE GENOMIC DNA]</scope>
    <source>
        <strain evidence="6">HA-2024</strain>
        <tissue evidence="6">Whole body</tissue>
    </source>
</reference>
<accession>A0ABD1D749</accession>
<dbReference type="EMBL" id="JBEHCU010007144">
    <property type="protein sequence ID" value="KAL1395441.1"/>
    <property type="molecule type" value="Genomic_DNA"/>
</dbReference>
<dbReference type="PROSITE" id="PS01337">
    <property type="entry name" value="ODC_AZ"/>
    <property type="match status" value="1"/>
</dbReference>
<dbReference type="Pfam" id="PF02100">
    <property type="entry name" value="ODC_AZ"/>
    <property type="match status" value="1"/>
</dbReference>
<evidence type="ECO:0000256" key="3">
    <source>
        <dbReference type="ARBA" id="ARBA00017712"/>
    </source>
</evidence>
<evidence type="ECO:0000313" key="7">
    <source>
        <dbReference type="Proteomes" id="UP001562425"/>
    </source>
</evidence>
<sequence length="343" mass="38294">MSCESPRCRLCLNRHNDPDSALDENLCRQLSSVCQLEITLVPGLPDTFDARKQIVRCVNNRRSYLREPVAVVTVGATSSLPECQQLRPIAEQRCAAVVQSVSLESLDLANDTLVGELLNHPGASLPRQASAPAPDDSLRSELTETEDATHLSRPQGQRDRCGGPDVPTPRTDHDRASPLKEYNRKTSIDSTTTASSEYTDLDFTESTVDYMNQHEAAVIQEVLSQPTPTQVTLKLFVTAQKFSSWETIFSPLDNMLYVNLPSTMSHEASKHSFISLLEFAEEKLECDGVVLCIRKDRLDRPNLVRTFSFVGFQPVSPKSPLTPPHIEAEQKAEYLFMVYNIEE</sequence>
<dbReference type="AlphaFoldDB" id="A0ABD1D749"/>
<dbReference type="InterPro" id="IPR038581">
    <property type="entry name" value="ODC_AZ_sf"/>
</dbReference>
<feature type="compositionally biased region" description="Basic and acidic residues" evidence="5">
    <location>
        <begin position="136"/>
        <end position="162"/>
    </location>
</feature>
<dbReference type="InterPro" id="IPR002993">
    <property type="entry name" value="ODC_AZ"/>
</dbReference>
<feature type="compositionally biased region" description="Basic and acidic residues" evidence="5">
    <location>
        <begin position="170"/>
        <end position="187"/>
    </location>
</feature>
<dbReference type="SUPFAM" id="SSF55729">
    <property type="entry name" value="Acyl-CoA N-acyltransferases (Nat)"/>
    <property type="match status" value="1"/>
</dbReference>